<protein>
    <submittedName>
        <fullName evidence="2">DUF905 domain-containing protein</fullName>
    </submittedName>
</protein>
<proteinExistence type="inferred from homology"/>
<dbReference type="AlphaFoldDB" id="A0A7X2MI55"/>
<name>A0A7X2MI55_ENTAG</name>
<evidence type="ECO:0000313" key="3">
    <source>
        <dbReference type="Proteomes" id="UP000461948"/>
    </source>
</evidence>
<dbReference type="EMBL" id="WKLC01000005">
    <property type="protein sequence ID" value="MSE13692.1"/>
    <property type="molecule type" value="Genomic_DNA"/>
</dbReference>
<accession>A0A7X2MI55</accession>
<dbReference type="RefSeq" id="WP_187495345.1">
    <property type="nucleotide sequence ID" value="NZ_CP143413.1"/>
</dbReference>
<reference evidence="2 3" key="1">
    <citation type="submission" date="2019-11" db="EMBL/GenBank/DDBJ databases">
        <title>Draft Genome Sequence of Plant Growth-Promoting Rhizosphere-Associated Bacteria.</title>
        <authorList>
            <person name="Vasilyev I.Y."/>
            <person name="Radchenko V."/>
            <person name="Ilnitskaya E.V."/>
        </authorList>
    </citation>
    <scope>NUCLEOTIDE SEQUENCE [LARGE SCALE GENOMIC DNA]</scope>
    <source>
        <strain evidence="2 3">VRA_MhP_f</strain>
    </source>
</reference>
<organism evidence="2 3">
    <name type="scientific">Enterobacter agglomerans</name>
    <name type="common">Erwinia herbicola</name>
    <name type="synonym">Pantoea agglomerans</name>
    <dbReference type="NCBI Taxonomy" id="549"/>
    <lineage>
        <taxon>Bacteria</taxon>
        <taxon>Pseudomonadati</taxon>
        <taxon>Pseudomonadota</taxon>
        <taxon>Gammaproteobacteria</taxon>
        <taxon>Enterobacterales</taxon>
        <taxon>Erwiniaceae</taxon>
        <taxon>Pantoea</taxon>
        <taxon>Pantoea agglomerans group</taxon>
    </lineage>
</organism>
<dbReference type="InterPro" id="IPR009253">
    <property type="entry name" value="DUF905"/>
</dbReference>
<dbReference type="Gene3D" id="3.30.160.130">
    <property type="entry name" value="ykff protein like domains"/>
    <property type="match status" value="1"/>
</dbReference>
<dbReference type="InterPro" id="IPR038612">
    <property type="entry name" value="YkfF-like_sf"/>
</dbReference>
<dbReference type="Pfam" id="PF06006">
    <property type="entry name" value="DUF905"/>
    <property type="match status" value="1"/>
</dbReference>
<evidence type="ECO:0000313" key="2">
    <source>
        <dbReference type="EMBL" id="MSE13692.1"/>
    </source>
</evidence>
<dbReference type="Proteomes" id="UP000461948">
    <property type="component" value="Unassembled WGS sequence"/>
</dbReference>
<evidence type="ECO:0000256" key="1">
    <source>
        <dbReference type="ARBA" id="ARBA00007059"/>
    </source>
</evidence>
<sequence>MEQPAVVRLPDDTYTREQATAVAAQYINVAIEDDQGTHFRLVVRKDGDLVWRAWNFESNAGYWLNRYIGDYGIRKAQ</sequence>
<dbReference type="SUPFAM" id="SSF54786">
    <property type="entry name" value="YcfA/nrd intein domain"/>
    <property type="match status" value="1"/>
</dbReference>
<comment type="similarity">
    <text evidence="1">Belongs to the UPF0401 family.</text>
</comment>
<comment type="caution">
    <text evidence="2">The sequence shown here is derived from an EMBL/GenBank/DDBJ whole genome shotgun (WGS) entry which is preliminary data.</text>
</comment>
<gene>
    <name evidence="2" type="ORF">GKC49_00500</name>
</gene>